<feature type="domain" description="Enkurin" evidence="6">
    <location>
        <begin position="217"/>
        <end position="309"/>
    </location>
</feature>
<name>A0AAU9FVK1_DROMD</name>
<keyword evidence="5" id="KW-0966">Cell projection</keyword>
<keyword evidence="8" id="KW-1185">Reference proteome</keyword>
<evidence type="ECO:0000256" key="2">
    <source>
        <dbReference type="ARBA" id="ARBA00004245"/>
    </source>
</evidence>
<dbReference type="AlphaFoldDB" id="A0AAU9FVK1"/>
<keyword evidence="3" id="KW-0963">Cytoplasm</keyword>
<dbReference type="InterPro" id="IPR052102">
    <property type="entry name" value="Enkurin_domain-protein"/>
</dbReference>
<proteinExistence type="predicted"/>
<dbReference type="PROSITE" id="PS51665">
    <property type="entry name" value="ENKURIN"/>
    <property type="match status" value="1"/>
</dbReference>
<evidence type="ECO:0000313" key="8">
    <source>
        <dbReference type="Proteomes" id="UP001500889"/>
    </source>
</evidence>
<sequence length="312" mass="35572">MSLVYITHHDENIFDCEQEYINQEVSKPSRVYNTATAMKGARFAKSLRDRLDVEDKKHSVIMQNDGMRLLTDAKKAHHRTMGCAHTPIDPPCAYLRKNQGIKWRRENTHVCPKGEKMPPLPGIGSKRQEPIMVPNFIRRNIQCAKQTVPCPPPPRYIDTPVGTRHNLLNSGLLPQFICRKDFGKVPIYLKKTKKMLTEMNAICDKERARLMELCRGVKGHTRTATTTTSPGAAHAPTEVPGMRVMDQKERNEIIEGLRQSLGEKTKQYQSMSLLIDSVAKVQRKGKLETELRQVEQDILLLETSPIIYVSLY</sequence>
<evidence type="ECO:0000256" key="3">
    <source>
        <dbReference type="ARBA" id="ARBA00022490"/>
    </source>
</evidence>
<organism evidence="7 8">
    <name type="scientific">Drosophila madeirensis</name>
    <name type="common">Fruit fly</name>
    <dbReference type="NCBI Taxonomy" id="30013"/>
    <lineage>
        <taxon>Eukaryota</taxon>
        <taxon>Metazoa</taxon>
        <taxon>Ecdysozoa</taxon>
        <taxon>Arthropoda</taxon>
        <taxon>Hexapoda</taxon>
        <taxon>Insecta</taxon>
        <taxon>Pterygota</taxon>
        <taxon>Neoptera</taxon>
        <taxon>Endopterygota</taxon>
        <taxon>Diptera</taxon>
        <taxon>Brachycera</taxon>
        <taxon>Muscomorpha</taxon>
        <taxon>Ephydroidea</taxon>
        <taxon>Drosophilidae</taxon>
        <taxon>Drosophila</taxon>
        <taxon>Sophophora</taxon>
    </lineage>
</organism>
<dbReference type="GO" id="GO:0005516">
    <property type="term" value="F:calmodulin binding"/>
    <property type="evidence" value="ECO:0007669"/>
    <property type="project" value="TreeGrafter"/>
</dbReference>
<dbReference type="GO" id="GO:0005879">
    <property type="term" value="C:axonemal microtubule"/>
    <property type="evidence" value="ECO:0007669"/>
    <property type="project" value="TreeGrafter"/>
</dbReference>
<evidence type="ECO:0000256" key="4">
    <source>
        <dbReference type="ARBA" id="ARBA00023212"/>
    </source>
</evidence>
<keyword evidence="4" id="KW-0206">Cytoskeleton</keyword>
<dbReference type="Proteomes" id="UP001500889">
    <property type="component" value="Chromosome J"/>
</dbReference>
<gene>
    <name evidence="7" type="ORF">DMAD_07493</name>
</gene>
<dbReference type="EMBL" id="AP029265">
    <property type="protein sequence ID" value="BFF99639.1"/>
    <property type="molecule type" value="Genomic_DNA"/>
</dbReference>
<dbReference type="PANTHER" id="PTHR21490:SF0">
    <property type="entry name" value="ENKURIN"/>
    <property type="match status" value="1"/>
</dbReference>
<evidence type="ECO:0000313" key="7">
    <source>
        <dbReference type="EMBL" id="BFF99639.1"/>
    </source>
</evidence>
<evidence type="ECO:0000259" key="6">
    <source>
        <dbReference type="PROSITE" id="PS51665"/>
    </source>
</evidence>
<comment type="subcellular location">
    <subcellularLocation>
        <location evidence="1">Cell projection</location>
        <location evidence="1">Cilium</location>
    </subcellularLocation>
    <subcellularLocation>
        <location evidence="2">Cytoplasm</location>
        <location evidence="2">Cytoskeleton</location>
    </subcellularLocation>
</comment>
<accession>A0AAU9FVK1</accession>
<dbReference type="Pfam" id="PF13864">
    <property type="entry name" value="Enkurin"/>
    <property type="match status" value="1"/>
</dbReference>
<protein>
    <submittedName>
        <fullName evidence="7">Enkurin</fullName>
    </submittedName>
</protein>
<dbReference type="InterPro" id="IPR027012">
    <property type="entry name" value="Enkurin_dom"/>
</dbReference>
<evidence type="ECO:0000256" key="5">
    <source>
        <dbReference type="ARBA" id="ARBA00023273"/>
    </source>
</evidence>
<evidence type="ECO:0000256" key="1">
    <source>
        <dbReference type="ARBA" id="ARBA00004138"/>
    </source>
</evidence>
<reference evidence="7 8" key="1">
    <citation type="submission" date="2024-02" db="EMBL/GenBank/DDBJ databases">
        <title>A chromosome-level genome assembly of Drosophila madeirensis, a fruit fly species endemic to Madeira island.</title>
        <authorList>
            <person name="Tomihara K."/>
            <person name="Llopart A."/>
            <person name="Yamamoto D."/>
        </authorList>
    </citation>
    <scope>NUCLEOTIDE SEQUENCE [LARGE SCALE GENOMIC DNA]</scope>
    <source>
        <strain evidence="7 8">RF1</strain>
    </source>
</reference>
<dbReference type="GO" id="GO:0001669">
    <property type="term" value="C:acrosomal vesicle"/>
    <property type="evidence" value="ECO:0007669"/>
    <property type="project" value="TreeGrafter"/>
</dbReference>
<dbReference type="PANTHER" id="PTHR21490">
    <property type="entry name" value="ENKURIN-RELATED"/>
    <property type="match status" value="1"/>
</dbReference>